<keyword evidence="3" id="KW-1185">Reference proteome</keyword>
<feature type="chain" id="PRO_5001829190" evidence="1">
    <location>
        <begin position="20"/>
        <end position="69"/>
    </location>
</feature>
<evidence type="ECO:0000313" key="2">
    <source>
        <dbReference type="EMBL" id="KFM57615.1"/>
    </source>
</evidence>
<dbReference type="EMBL" id="KK112428">
    <property type="protein sequence ID" value="KFM57615.1"/>
    <property type="molecule type" value="Genomic_DNA"/>
</dbReference>
<evidence type="ECO:0000313" key="3">
    <source>
        <dbReference type="Proteomes" id="UP000054359"/>
    </source>
</evidence>
<evidence type="ECO:0000256" key="1">
    <source>
        <dbReference type="SAM" id="SignalP"/>
    </source>
</evidence>
<protein>
    <submittedName>
        <fullName evidence="2">Uncharacterized protein</fullName>
    </submittedName>
</protein>
<proteinExistence type="predicted"/>
<name>A0A087SXM6_STEMI</name>
<dbReference type="AlphaFoldDB" id="A0A087SXM6"/>
<organism evidence="2 3">
    <name type="scientific">Stegodyphus mimosarum</name>
    <name type="common">African social velvet spider</name>
    <dbReference type="NCBI Taxonomy" id="407821"/>
    <lineage>
        <taxon>Eukaryota</taxon>
        <taxon>Metazoa</taxon>
        <taxon>Ecdysozoa</taxon>
        <taxon>Arthropoda</taxon>
        <taxon>Chelicerata</taxon>
        <taxon>Arachnida</taxon>
        <taxon>Araneae</taxon>
        <taxon>Araneomorphae</taxon>
        <taxon>Entelegynae</taxon>
        <taxon>Eresoidea</taxon>
        <taxon>Eresidae</taxon>
        <taxon>Stegodyphus</taxon>
    </lineage>
</organism>
<accession>A0A087SXM6</accession>
<reference evidence="2 3" key="1">
    <citation type="submission" date="2013-11" db="EMBL/GenBank/DDBJ databases">
        <title>Genome sequencing of Stegodyphus mimosarum.</title>
        <authorList>
            <person name="Bechsgaard J."/>
        </authorList>
    </citation>
    <scope>NUCLEOTIDE SEQUENCE [LARGE SCALE GENOMIC DNA]</scope>
</reference>
<gene>
    <name evidence="2" type="ORF">X975_02114</name>
</gene>
<dbReference type="Proteomes" id="UP000054359">
    <property type="component" value="Unassembled WGS sequence"/>
</dbReference>
<keyword evidence="1" id="KW-0732">Signal</keyword>
<sequence>MWNLTFRVLLFSLALLCSSSQNEDYCSQYCGNRTIYNIIRTSRRNLGIPCHCRHEIFTSRNSEKRHSNY</sequence>
<feature type="non-terminal residue" evidence="2">
    <location>
        <position position="69"/>
    </location>
</feature>
<feature type="signal peptide" evidence="1">
    <location>
        <begin position="1"/>
        <end position="19"/>
    </location>
</feature>